<accession>A0A087GI47</accession>
<feature type="region of interest" description="Disordered" evidence="1">
    <location>
        <begin position="33"/>
        <end position="78"/>
    </location>
</feature>
<reference evidence="3" key="1">
    <citation type="journal article" date="2015" name="Nat. Plants">
        <title>Genome expansion of Arabis alpina linked with retrotransposition and reduced symmetric DNA methylation.</title>
        <authorList>
            <person name="Willing E.M."/>
            <person name="Rawat V."/>
            <person name="Mandakova T."/>
            <person name="Maumus F."/>
            <person name="James G.V."/>
            <person name="Nordstroem K.J."/>
            <person name="Becker C."/>
            <person name="Warthmann N."/>
            <person name="Chica C."/>
            <person name="Szarzynska B."/>
            <person name="Zytnicki M."/>
            <person name="Albani M.C."/>
            <person name="Kiefer C."/>
            <person name="Bergonzi S."/>
            <person name="Castaings L."/>
            <person name="Mateos J.L."/>
            <person name="Berns M.C."/>
            <person name="Bujdoso N."/>
            <person name="Piofczyk T."/>
            <person name="de Lorenzo L."/>
            <person name="Barrero-Sicilia C."/>
            <person name="Mateos I."/>
            <person name="Piednoel M."/>
            <person name="Hagmann J."/>
            <person name="Chen-Min-Tao R."/>
            <person name="Iglesias-Fernandez R."/>
            <person name="Schuster S.C."/>
            <person name="Alonso-Blanco C."/>
            <person name="Roudier F."/>
            <person name="Carbonero P."/>
            <person name="Paz-Ares J."/>
            <person name="Davis S.J."/>
            <person name="Pecinka A."/>
            <person name="Quesneville H."/>
            <person name="Colot V."/>
            <person name="Lysak M.A."/>
            <person name="Weigel D."/>
            <person name="Coupland G."/>
            <person name="Schneeberger K."/>
        </authorList>
    </citation>
    <scope>NUCLEOTIDE SEQUENCE [LARGE SCALE GENOMIC DNA]</scope>
    <source>
        <strain evidence="3">cv. Pajares</strain>
    </source>
</reference>
<protein>
    <submittedName>
        <fullName evidence="2">Uncharacterized protein</fullName>
    </submittedName>
</protein>
<evidence type="ECO:0000313" key="2">
    <source>
        <dbReference type="EMBL" id="KFK29549.1"/>
    </source>
</evidence>
<proteinExistence type="predicted"/>
<dbReference type="OrthoDB" id="1113968at2759"/>
<keyword evidence="3" id="KW-1185">Reference proteome</keyword>
<evidence type="ECO:0000256" key="1">
    <source>
        <dbReference type="SAM" id="MobiDB-lite"/>
    </source>
</evidence>
<feature type="compositionally biased region" description="Low complexity" evidence="1">
    <location>
        <begin position="55"/>
        <end position="69"/>
    </location>
</feature>
<dbReference type="Proteomes" id="UP000029120">
    <property type="component" value="Chromosome 7"/>
</dbReference>
<name>A0A087GI47_ARAAL</name>
<evidence type="ECO:0000313" key="3">
    <source>
        <dbReference type="Proteomes" id="UP000029120"/>
    </source>
</evidence>
<dbReference type="Gramene" id="KFK29549">
    <property type="protein sequence ID" value="KFK29549"/>
    <property type="gene ID" value="AALP_AA7G148300"/>
</dbReference>
<dbReference type="EMBL" id="CM002875">
    <property type="protein sequence ID" value="KFK29549.1"/>
    <property type="molecule type" value="Genomic_DNA"/>
</dbReference>
<organism evidence="2 3">
    <name type="scientific">Arabis alpina</name>
    <name type="common">Alpine rock-cress</name>
    <dbReference type="NCBI Taxonomy" id="50452"/>
    <lineage>
        <taxon>Eukaryota</taxon>
        <taxon>Viridiplantae</taxon>
        <taxon>Streptophyta</taxon>
        <taxon>Embryophyta</taxon>
        <taxon>Tracheophyta</taxon>
        <taxon>Spermatophyta</taxon>
        <taxon>Magnoliopsida</taxon>
        <taxon>eudicotyledons</taxon>
        <taxon>Gunneridae</taxon>
        <taxon>Pentapetalae</taxon>
        <taxon>rosids</taxon>
        <taxon>malvids</taxon>
        <taxon>Brassicales</taxon>
        <taxon>Brassicaceae</taxon>
        <taxon>Arabideae</taxon>
        <taxon>Arabis</taxon>
    </lineage>
</organism>
<sequence>MDQPHDDDCFPVNVYKDESVGVFWNMEDYPVPDGLDPNTEPGWGLPDGVSDWLISSLTDDGGSSSAGSSPAHEDESDD</sequence>
<dbReference type="AlphaFoldDB" id="A0A087GI47"/>
<gene>
    <name evidence="2" type="ordered locus">AALP_Aa7g148300</name>
</gene>